<dbReference type="InterPro" id="IPR001510">
    <property type="entry name" value="Znf_PARP"/>
</dbReference>
<dbReference type="SUPFAM" id="SSF57716">
    <property type="entry name" value="Glucocorticoid receptor-like (DNA-binding domain)"/>
    <property type="match status" value="1"/>
</dbReference>
<dbReference type="InterPro" id="IPR009044">
    <property type="entry name" value="ssDNA-bd_transcriptional_reg"/>
</dbReference>
<keyword evidence="6" id="KW-0805">Transcription regulation</keyword>
<dbReference type="GO" id="GO:0008270">
    <property type="term" value="F:zinc ion binding"/>
    <property type="evidence" value="ECO:0007669"/>
    <property type="project" value="UniProtKB-KW"/>
</dbReference>
<proteinExistence type="inferred from homology"/>
<keyword evidence="8" id="KW-0804">Transcription</keyword>
<comment type="caution">
    <text evidence="11">The sequence shown here is derived from an EMBL/GenBank/DDBJ whole genome shotgun (WGS) entry which is preliminary data.</text>
</comment>
<evidence type="ECO:0000256" key="4">
    <source>
        <dbReference type="ARBA" id="ARBA00022771"/>
    </source>
</evidence>
<keyword evidence="4" id="KW-0863">Zinc-finger</keyword>
<evidence type="ECO:0000256" key="8">
    <source>
        <dbReference type="ARBA" id="ARBA00023163"/>
    </source>
</evidence>
<dbReference type="Proteomes" id="UP000242188">
    <property type="component" value="Unassembled WGS sequence"/>
</dbReference>
<dbReference type="OrthoDB" id="2505440at2759"/>
<dbReference type="Gene3D" id="3.30.1740.10">
    <property type="entry name" value="Zinc finger, PARP-type"/>
    <property type="match status" value="1"/>
</dbReference>
<reference evidence="11 12" key="1">
    <citation type="journal article" date="2017" name="Nat. Ecol. Evol.">
        <title>Scallop genome provides insights into evolution of bilaterian karyotype and development.</title>
        <authorList>
            <person name="Wang S."/>
            <person name="Zhang J."/>
            <person name="Jiao W."/>
            <person name="Li J."/>
            <person name="Xun X."/>
            <person name="Sun Y."/>
            <person name="Guo X."/>
            <person name="Huan P."/>
            <person name="Dong B."/>
            <person name="Zhang L."/>
            <person name="Hu X."/>
            <person name="Sun X."/>
            <person name="Wang J."/>
            <person name="Zhao C."/>
            <person name="Wang Y."/>
            <person name="Wang D."/>
            <person name="Huang X."/>
            <person name="Wang R."/>
            <person name="Lv J."/>
            <person name="Li Y."/>
            <person name="Zhang Z."/>
            <person name="Liu B."/>
            <person name="Lu W."/>
            <person name="Hui Y."/>
            <person name="Liang J."/>
            <person name="Zhou Z."/>
            <person name="Hou R."/>
            <person name="Li X."/>
            <person name="Liu Y."/>
            <person name="Li H."/>
            <person name="Ning X."/>
            <person name="Lin Y."/>
            <person name="Zhao L."/>
            <person name="Xing Q."/>
            <person name="Dou J."/>
            <person name="Li Y."/>
            <person name="Mao J."/>
            <person name="Guo H."/>
            <person name="Dou H."/>
            <person name="Li T."/>
            <person name="Mu C."/>
            <person name="Jiang W."/>
            <person name="Fu Q."/>
            <person name="Fu X."/>
            <person name="Miao Y."/>
            <person name="Liu J."/>
            <person name="Yu Q."/>
            <person name="Li R."/>
            <person name="Liao H."/>
            <person name="Li X."/>
            <person name="Kong Y."/>
            <person name="Jiang Z."/>
            <person name="Chourrout D."/>
            <person name="Li R."/>
            <person name="Bao Z."/>
        </authorList>
    </citation>
    <scope>NUCLEOTIDE SEQUENCE [LARGE SCALE GENOMIC DNA]</scope>
    <source>
        <strain evidence="11 12">PY_sf001</strain>
    </source>
</reference>
<evidence type="ECO:0000313" key="12">
    <source>
        <dbReference type="Proteomes" id="UP000242188"/>
    </source>
</evidence>
<evidence type="ECO:0000313" key="11">
    <source>
        <dbReference type="EMBL" id="OWF52801.1"/>
    </source>
</evidence>
<evidence type="ECO:0000256" key="7">
    <source>
        <dbReference type="ARBA" id="ARBA00023125"/>
    </source>
</evidence>
<comment type="similarity">
    <text evidence="2">Belongs to the transcriptional coactivator PC4 family.</text>
</comment>
<dbReference type="AlphaFoldDB" id="A0A210QVN6"/>
<dbReference type="InterPro" id="IPR003173">
    <property type="entry name" value="PC4_C"/>
</dbReference>
<evidence type="ECO:0000256" key="5">
    <source>
        <dbReference type="ARBA" id="ARBA00022833"/>
    </source>
</evidence>
<keyword evidence="7" id="KW-0238">DNA-binding</keyword>
<organism evidence="11 12">
    <name type="scientific">Mizuhopecten yessoensis</name>
    <name type="common">Japanese scallop</name>
    <name type="synonym">Patinopecten yessoensis</name>
    <dbReference type="NCBI Taxonomy" id="6573"/>
    <lineage>
        <taxon>Eukaryota</taxon>
        <taxon>Metazoa</taxon>
        <taxon>Spiralia</taxon>
        <taxon>Lophotrochozoa</taxon>
        <taxon>Mollusca</taxon>
        <taxon>Bivalvia</taxon>
        <taxon>Autobranchia</taxon>
        <taxon>Pteriomorphia</taxon>
        <taxon>Pectinida</taxon>
        <taxon>Pectinoidea</taxon>
        <taxon>Pectinidae</taxon>
        <taxon>Mizuhopecten</taxon>
    </lineage>
</organism>
<sequence>MAQVHAPHPFVCSYTNDKCACIACQRNIDTGCLRIGNLRGQVSDWYHPPCFWEKCPYKHHGRGTNLDRLTLVELFHGFESMLSHDKLRLEQEACKPPEKFKRNHRHNGLVASGDHEVSADGGDYELDDNTFDLTNLICIHVFRHNLDVYVSIREYFKPSGAAVAKATKVGICLTAKQWNKVCRKRFGIDSALKAIGDKPTKKKAKGNTDEKDSDDDDEEGQVVFSLSWKRRISIFRTNKEAVVDIRDFSEEKPFKPGNRGITLSKIQWNKVKSLIDCVNCSVLLLSK</sequence>
<dbReference type="GO" id="GO:0060261">
    <property type="term" value="P:positive regulation of transcription initiation by RNA polymerase II"/>
    <property type="evidence" value="ECO:0007669"/>
    <property type="project" value="InterPro"/>
</dbReference>
<comment type="subcellular location">
    <subcellularLocation>
        <location evidence="1">Nucleus</location>
    </subcellularLocation>
</comment>
<dbReference type="SUPFAM" id="SSF54447">
    <property type="entry name" value="ssDNA-binding transcriptional regulator domain"/>
    <property type="match status" value="2"/>
</dbReference>
<keyword evidence="3" id="KW-0479">Metal-binding</keyword>
<dbReference type="Pfam" id="PF02229">
    <property type="entry name" value="PC4"/>
    <property type="match status" value="1"/>
</dbReference>
<feature type="domain" description="PARP-type" evidence="10">
    <location>
        <begin position="16"/>
        <end position="91"/>
    </location>
</feature>
<dbReference type="GO" id="GO:0003713">
    <property type="term" value="F:transcription coactivator activity"/>
    <property type="evidence" value="ECO:0007669"/>
    <property type="project" value="InterPro"/>
</dbReference>
<evidence type="ECO:0000256" key="1">
    <source>
        <dbReference type="ARBA" id="ARBA00004123"/>
    </source>
</evidence>
<dbReference type="InterPro" id="IPR036957">
    <property type="entry name" value="Znf_PARP_sf"/>
</dbReference>
<evidence type="ECO:0000256" key="9">
    <source>
        <dbReference type="ARBA" id="ARBA00023242"/>
    </source>
</evidence>
<dbReference type="InterPro" id="IPR045125">
    <property type="entry name" value="Sub1/Tcp4-like"/>
</dbReference>
<protein>
    <submittedName>
        <fullName evidence="11">Activated RNA polymerase II transcriptional coactivator p15</fullName>
    </submittedName>
</protein>
<evidence type="ECO:0000256" key="3">
    <source>
        <dbReference type="ARBA" id="ARBA00022723"/>
    </source>
</evidence>
<dbReference type="GO" id="GO:0003677">
    <property type="term" value="F:DNA binding"/>
    <property type="evidence" value="ECO:0007669"/>
    <property type="project" value="UniProtKB-KW"/>
</dbReference>
<name>A0A210QVN6_MIZYE</name>
<dbReference type="GO" id="GO:0005634">
    <property type="term" value="C:nucleus"/>
    <property type="evidence" value="ECO:0007669"/>
    <property type="project" value="UniProtKB-SubCell"/>
</dbReference>
<keyword evidence="9" id="KW-0539">Nucleus</keyword>
<gene>
    <name evidence="11" type="ORF">KP79_PYT23386</name>
</gene>
<keyword evidence="12" id="KW-1185">Reference proteome</keyword>
<dbReference type="PROSITE" id="PS50064">
    <property type="entry name" value="ZF_PARP_2"/>
    <property type="match status" value="1"/>
</dbReference>
<accession>A0A210QVN6</accession>
<dbReference type="EMBL" id="NEDP02001638">
    <property type="protein sequence ID" value="OWF52801.1"/>
    <property type="molecule type" value="Genomic_DNA"/>
</dbReference>
<evidence type="ECO:0000259" key="10">
    <source>
        <dbReference type="PROSITE" id="PS50064"/>
    </source>
</evidence>
<evidence type="ECO:0000256" key="2">
    <source>
        <dbReference type="ARBA" id="ARBA00009001"/>
    </source>
</evidence>
<evidence type="ECO:0000256" key="6">
    <source>
        <dbReference type="ARBA" id="ARBA00023015"/>
    </source>
</evidence>
<dbReference type="STRING" id="6573.A0A210QVN6"/>
<dbReference type="PANTHER" id="PTHR13215">
    <property type="entry name" value="RNA POLYMERASE II TRANSCRIPTIONAL COACTIVATOR"/>
    <property type="match status" value="1"/>
</dbReference>
<keyword evidence="5" id="KW-0862">Zinc</keyword>
<dbReference type="Gene3D" id="2.30.31.10">
    <property type="entry name" value="Transcriptional Coactivator Pc4, Chain A"/>
    <property type="match status" value="2"/>
</dbReference>